<protein>
    <submittedName>
        <fullName evidence="2">Uncharacterized protein</fullName>
    </submittedName>
</protein>
<dbReference type="RefSeq" id="WP_111249395.1">
    <property type="nucleotide sequence ID" value="NZ_QKWH01000001.1"/>
</dbReference>
<accession>A0A2W5YIU9</accession>
<comment type="caution">
    <text evidence="2">The sequence shown here is derived from an EMBL/GenBank/DDBJ whole genome shotgun (WGS) entry which is preliminary data.</text>
</comment>
<proteinExistence type="predicted"/>
<keyword evidence="1" id="KW-0472">Membrane</keyword>
<evidence type="ECO:0000313" key="2">
    <source>
        <dbReference type="EMBL" id="PZR55031.1"/>
    </source>
</evidence>
<evidence type="ECO:0000313" key="3">
    <source>
        <dbReference type="Proteomes" id="UP000248783"/>
    </source>
</evidence>
<reference evidence="2 3" key="1">
    <citation type="submission" date="2018-06" db="EMBL/GenBank/DDBJ databases">
        <title>Whole genome sequencing of a novel hydrocarbon degrading bacterial strain, PW21 isolated from oil contaminated produced water sample.</title>
        <authorList>
            <person name="Nagkirti P."/>
            <person name="Shaikh A."/>
            <person name="Gowdaman V."/>
            <person name="Engineer A.E."/>
            <person name="Dagar S."/>
            <person name="Dhakephalkar P.K."/>
        </authorList>
    </citation>
    <scope>NUCLEOTIDE SEQUENCE [LARGE SCALE GENOMIC DNA]</scope>
    <source>
        <strain evidence="2 3">PW21</strain>
    </source>
</reference>
<gene>
    <name evidence="2" type="ORF">DNL40_01140</name>
</gene>
<evidence type="ECO:0000256" key="1">
    <source>
        <dbReference type="SAM" id="Phobius"/>
    </source>
</evidence>
<name>A0A2W5YIU9_9MICO</name>
<keyword evidence="1" id="KW-1133">Transmembrane helix</keyword>
<dbReference type="Proteomes" id="UP000248783">
    <property type="component" value="Unassembled WGS sequence"/>
</dbReference>
<keyword evidence="1" id="KW-0812">Transmembrane</keyword>
<dbReference type="EMBL" id="QKWH01000001">
    <property type="protein sequence ID" value="PZR55031.1"/>
    <property type="molecule type" value="Genomic_DNA"/>
</dbReference>
<dbReference type="AlphaFoldDB" id="A0A2W5YIU9"/>
<keyword evidence="3" id="KW-1185">Reference proteome</keyword>
<organism evidence="2 3">
    <name type="scientific">Xylanimonas oleitrophica</name>
    <dbReference type="NCBI Taxonomy" id="2607479"/>
    <lineage>
        <taxon>Bacteria</taxon>
        <taxon>Bacillati</taxon>
        <taxon>Actinomycetota</taxon>
        <taxon>Actinomycetes</taxon>
        <taxon>Micrococcales</taxon>
        <taxon>Promicromonosporaceae</taxon>
        <taxon>Xylanimonas</taxon>
    </lineage>
</organism>
<sequence length="155" mass="16012">MDPRDDARESGRILLLSLGFVVIGLMLVGMVASASAVHLDRKRLFDVTDLVAADAADSAPPAQVLAGLDGPAAASRLPLTDADVRASVQRYLVEHGGSAGSLRDLRVVEASAPDGATARVTLAATSHPPLVRWFTRAFDAGIGLSATSTARAALQ</sequence>
<feature type="transmembrane region" description="Helical" evidence="1">
    <location>
        <begin position="12"/>
        <end position="34"/>
    </location>
</feature>